<evidence type="ECO:0000313" key="11">
    <source>
        <dbReference type="Ensembl" id="ENSMMDP00005029351.1"/>
    </source>
</evidence>
<keyword evidence="4" id="KW-0732">Signal</keyword>
<dbReference type="GO" id="GO:0005576">
    <property type="term" value="C:extracellular region"/>
    <property type="evidence" value="ECO:0007669"/>
    <property type="project" value="UniProtKB-SubCell"/>
</dbReference>
<dbReference type="GeneTree" id="ENSGT00940000161110"/>
<dbReference type="Gene3D" id="2.10.70.10">
    <property type="entry name" value="Complement Module, domain 1"/>
    <property type="match status" value="3"/>
</dbReference>
<keyword evidence="2" id="KW-0964">Secreted</keyword>
<keyword evidence="5" id="KW-0677">Repeat</keyword>
<dbReference type="InParanoid" id="A0A667Z8E6"/>
<name>A0A667Z8E6_9TELE</name>
<evidence type="ECO:0000256" key="1">
    <source>
        <dbReference type="ARBA" id="ARBA00004613"/>
    </source>
</evidence>
<evidence type="ECO:0000256" key="9">
    <source>
        <dbReference type="SAM" id="MobiDB-lite"/>
    </source>
</evidence>
<reference evidence="11" key="3">
    <citation type="submission" date="2025-09" db="UniProtKB">
        <authorList>
            <consortium name="Ensembl"/>
        </authorList>
    </citation>
    <scope>IDENTIFICATION</scope>
</reference>
<dbReference type="InterPro" id="IPR051277">
    <property type="entry name" value="SEZ6_CSMD_C4BPB_Regulators"/>
</dbReference>
<sequence length="259" mass="28778">KQNSHDVNFTRSYVFSLYFRSTAQDCSVPVGGPNMHLSENDIFTTHFENGSEVTFVCDVGYASAGGARKITCTAGTWSQVSLKCESKYLHSFFAHCMAFCFAVVTCEPPPQVENASPFTPQRDSYSYRNVVKYKCQKDFTLNGSSSLTCSENGHFTPDPPKCIKVICEDPNIANAHWESGARPPYGYKEFVVFRCNTGFVMEGRPGLTCTIDGQWSPKPPICKLPTTVKPTTTTTTHRPKRTSPSGRVLQRMTLCSRMA</sequence>
<evidence type="ECO:0000256" key="4">
    <source>
        <dbReference type="ARBA" id="ARBA00022729"/>
    </source>
</evidence>
<keyword evidence="12" id="KW-1185">Reference proteome</keyword>
<keyword evidence="3 8" id="KW-0768">Sushi</keyword>
<feature type="domain" description="Sushi" evidence="10">
    <location>
        <begin position="165"/>
        <end position="224"/>
    </location>
</feature>
<dbReference type="PANTHER" id="PTHR45656">
    <property type="entry name" value="PROTEIN CBR-CLEC-78"/>
    <property type="match status" value="1"/>
</dbReference>
<evidence type="ECO:0000256" key="5">
    <source>
        <dbReference type="ARBA" id="ARBA00022737"/>
    </source>
</evidence>
<dbReference type="InterPro" id="IPR035976">
    <property type="entry name" value="Sushi/SCR/CCP_sf"/>
</dbReference>
<evidence type="ECO:0000256" key="8">
    <source>
        <dbReference type="PROSITE-ProRule" id="PRU00302"/>
    </source>
</evidence>
<feature type="disulfide bond" evidence="8">
    <location>
        <begin position="135"/>
        <end position="162"/>
    </location>
</feature>
<dbReference type="FunFam" id="2.10.70.10:FF:000003">
    <property type="entry name" value="Versican core protein"/>
    <property type="match status" value="1"/>
</dbReference>
<reference evidence="11" key="1">
    <citation type="submission" date="2019-06" db="EMBL/GenBank/DDBJ databases">
        <authorList>
            <consortium name="Wellcome Sanger Institute Data Sharing"/>
        </authorList>
    </citation>
    <scope>NUCLEOTIDE SEQUENCE [LARGE SCALE GENOMIC DNA]</scope>
</reference>
<organism evidence="11 12">
    <name type="scientific">Myripristis murdjan</name>
    <name type="common">pinecone soldierfish</name>
    <dbReference type="NCBI Taxonomy" id="586833"/>
    <lineage>
        <taxon>Eukaryota</taxon>
        <taxon>Metazoa</taxon>
        <taxon>Chordata</taxon>
        <taxon>Craniata</taxon>
        <taxon>Vertebrata</taxon>
        <taxon>Euteleostomi</taxon>
        <taxon>Actinopterygii</taxon>
        <taxon>Neopterygii</taxon>
        <taxon>Teleostei</taxon>
        <taxon>Neoteleostei</taxon>
        <taxon>Acanthomorphata</taxon>
        <taxon>Holocentriformes</taxon>
        <taxon>Holocentridae</taxon>
        <taxon>Myripristis</taxon>
    </lineage>
</organism>
<dbReference type="SUPFAM" id="SSF57535">
    <property type="entry name" value="Complement control module/SCR domain"/>
    <property type="match status" value="3"/>
</dbReference>
<feature type="region of interest" description="Disordered" evidence="9">
    <location>
        <begin position="226"/>
        <end position="246"/>
    </location>
</feature>
<evidence type="ECO:0000256" key="7">
    <source>
        <dbReference type="ARBA" id="ARBA00023180"/>
    </source>
</evidence>
<feature type="disulfide bond" evidence="8">
    <location>
        <begin position="57"/>
        <end position="84"/>
    </location>
</feature>
<accession>A0A667Z8E6</accession>
<feature type="compositionally biased region" description="Low complexity" evidence="9">
    <location>
        <begin position="226"/>
        <end position="236"/>
    </location>
</feature>
<dbReference type="AlphaFoldDB" id="A0A667Z8E6"/>
<feature type="domain" description="Sushi" evidence="10">
    <location>
        <begin position="24"/>
        <end position="86"/>
    </location>
</feature>
<comment type="subcellular location">
    <subcellularLocation>
        <location evidence="1">Secreted</location>
    </subcellularLocation>
</comment>
<evidence type="ECO:0000256" key="2">
    <source>
        <dbReference type="ARBA" id="ARBA00022525"/>
    </source>
</evidence>
<reference evidence="11" key="2">
    <citation type="submission" date="2025-08" db="UniProtKB">
        <authorList>
            <consortium name="Ensembl"/>
        </authorList>
    </citation>
    <scope>IDENTIFICATION</scope>
</reference>
<keyword evidence="6 8" id="KW-1015">Disulfide bond</keyword>
<protein>
    <recommendedName>
        <fullName evidence="10">Sushi domain-containing protein</fullName>
    </recommendedName>
</protein>
<evidence type="ECO:0000259" key="10">
    <source>
        <dbReference type="PROSITE" id="PS50923"/>
    </source>
</evidence>
<evidence type="ECO:0000256" key="3">
    <source>
        <dbReference type="ARBA" id="ARBA00022659"/>
    </source>
</evidence>
<feature type="disulfide bond" evidence="8">
    <location>
        <begin position="195"/>
        <end position="222"/>
    </location>
</feature>
<dbReference type="PANTHER" id="PTHR45656:SF4">
    <property type="entry name" value="PROTEIN CBR-CLEC-78"/>
    <property type="match status" value="1"/>
</dbReference>
<proteinExistence type="predicted"/>
<feature type="domain" description="Sushi" evidence="10">
    <location>
        <begin position="104"/>
        <end position="164"/>
    </location>
</feature>
<dbReference type="Proteomes" id="UP000472263">
    <property type="component" value="Chromosome 7"/>
</dbReference>
<evidence type="ECO:0000256" key="6">
    <source>
        <dbReference type="ARBA" id="ARBA00023157"/>
    </source>
</evidence>
<feature type="disulfide bond" evidence="8">
    <location>
        <begin position="106"/>
        <end position="149"/>
    </location>
</feature>
<dbReference type="FunFam" id="2.10.70.10:FF:000014">
    <property type="entry name" value="Membrane cofactor protein"/>
    <property type="match status" value="1"/>
</dbReference>
<dbReference type="InterPro" id="IPR000436">
    <property type="entry name" value="Sushi_SCR_CCP_dom"/>
</dbReference>
<dbReference type="PROSITE" id="PS50923">
    <property type="entry name" value="SUSHI"/>
    <property type="match status" value="3"/>
</dbReference>
<comment type="caution">
    <text evidence="8">Lacks conserved residue(s) required for the propagation of feature annotation.</text>
</comment>
<dbReference type="CDD" id="cd00033">
    <property type="entry name" value="CCP"/>
    <property type="match status" value="3"/>
</dbReference>
<dbReference type="SMART" id="SM00032">
    <property type="entry name" value="CCP"/>
    <property type="match status" value="3"/>
</dbReference>
<keyword evidence="7" id="KW-0325">Glycoprotein</keyword>
<evidence type="ECO:0000313" key="12">
    <source>
        <dbReference type="Proteomes" id="UP000472263"/>
    </source>
</evidence>
<dbReference type="Pfam" id="PF00084">
    <property type="entry name" value="Sushi"/>
    <property type="match status" value="3"/>
</dbReference>
<dbReference type="Ensembl" id="ENSMMDT00005030041.1">
    <property type="protein sequence ID" value="ENSMMDP00005029351.1"/>
    <property type="gene ID" value="ENSMMDG00005013935.1"/>
</dbReference>